<dbReference type="Gene3D" id="2.60.40.3630">
    <property type="match status" value="1"/>
</dbReference>
<keyword evidence="3" id="KW-0812">Transmembrane</keyword>
<dbReference type="EMBL" id="JAJCIS010000001">
    <property type="protein sequence ID" value="MCB7386345.1"/>
    <property type="molecule type" value="Genomic_DNA"/>
</dbReference>
<feature type="compositionally biased region" description="Polar residues" evidence="2">
    <location>
        <begin position="668"/>
        <end position="678"/>
    </location>
</feature>
<feature type="transmembrane region" description="Helical" evidence="3">
    <location>
        <begin position="974"/>
        <end position="994"/>
    </location>
</feature>
<dbReference type="Proteomes" id="UP001299546">
    <property type="component" value="Unassembled WGS sequence"/>
</dbReference>
<keyword evidence="4" id="KW-0732">Signal</keyword>
<evidence type="ECO:0000256" key="4">
    <source>
        <dbReference type="SAM" id="SignalP"/>
    </source>
</evidence>
<keyword evidence="1" id="KW-0378">Hydrolase</keyword>
<evidence type="ECO:0000313" key="7">
    <source>
        <dbReference type="Proteomes" id="UP001299546"/>
    </source>
</evidence>
<evidence type="ECO:0000256" key="2">
    <source>
        <dbReference type="SAM" id="MobiDB-lite"/>
    </source>
</evidence>
<feature type="region of interest" description="Disordered" evidence="2">
    <location>
        <begin position="668"/>
        <end position="722"/>
    </location>
</feature>
<proteinExistence type="predicted"/>
<organism evidence="6 7">
    <name type="scientific">Bariatricus massiliensis</name>
    <dbReference type="NCBI Taxonomy" id="1745713"/>
    <lineage>
        <taxon>Bacteria</taxon>
        <taxon>Bacillati</taxon>
        <taxon>Bacillota</taxon>
        <taxon>Clostridia</taxon>
        <taxon>Lachnospirales</taxon>
        <taxon>Lachnospiraceae</taxon>
        <taxon>Bariatricus</taxon>
    </lineage>
</organism>
<dbReference type="PANTHER" id="PTHR33308:SF9">
    <property type="entry name" value="PEPTIDOGLYCAN HYDROLASE FLGJ"/>
    <property type="match status" value="1"/>
</dbReference>
<protein>
    <submittedName>
        <fullName evidence="6">Glucosaminidase domain-containing protein</fullName>
    </submittedName>
</protein>
<name>A0ABS8DD51_9FIRM</name>
<evidence type="ECO:0000256" key="3">
    <source>
        <dbReference type="SAM" id="Phobius"/>
    </source>
</evidence>
<feature type="compositionally biased region" description="Low complexity" evidence="2">
    <location>
        <begin position="843"/>
        <end position="853"/>
    </location>
</feature>
<accession>A0ABS8DD51</accession>
<feature type="compositionally biased region" description="Low complexity" evidence="2">
    <location>
        <begin position="895"/>
        <end position="906"/>
    </location>
</feature>
<dbReference type="SMART" id="SM00047">
    <property type="entry name" value="LYZ2"/>
    <property type="match status" value="1"/>
</dbReference>
<dbReference type="Gene3D" id="1.10.530.10">
    <property type="match status" value="1"/>
</dbReference>
<feature type="compositionally biased region" description="Polar residues" evidence="2">
    <location>
        <begin position="908"/>
        <end position="931"/>
    </location>
</feature>
<keyword evidence="3" id="KW-0472">Membrane</keyword>
<dbReference type="RefSeq" id="WP_227183262.1">
    <property type="nucleotide sequence ID" value="NZ_JAJCIQ010000001.1"/>
</dbReference>
<gene>
    <name evidence="6" type="ORF">LIZ65_03505</name>
</gene>
<feature type="region of interest" description="Disordered" evidence="2">
    <location>
        <begin position="25"/>
        <end position="48"/>
    </location>
</feature>
<dbReference type="PANTHER" id="PTHR33308">
    <property type="entry name" value="PEPTIDOGLYCAN HYDROLASE FLGJ"/>
    <property type="match status" value="1"/>
</dbReference>
<reference evidence="6 7" key="1">
    <citation type="submission" date="2021-10" db="EMBL/GenBank/DDBJ databases">
        <title>Collection of gut derived symbiotic bacterial strains cultured from healthy donors.</title>
        <authorList>
            <person name="Lin H."/>
            <person name="Littmann E."/>
            <person name="Kohout C."/>
            <person name="Pamer E.G."/>
        </authorList>
    </citation>
    <scope>NUCLEOTIDE SEQUENCE [LARGE SCALE GENOMIC DNA]</scope>
    <source>
        <strain evidence="6 7">DFI.1.165</strain>
    </source>
</reference>
<dbReference type="InterPro" id="IPR051056">
    <property type="entry name" value="Glycosyl_Hydrolase_73"/>
</dbReference>
<feature type="compositionally biased region" description="Polar residues" evidence="2">
    <location>
        <begin position="946"/>
        <end position="960"/>
    </location>
</feature>
<keyword evidence="3" id="KW-1133">Transmembrane helix</keyword>
<feature type="chain" id="PRO_5046192774" evidence="4">
    <location>
        <begin position="24"/>
        <end position="1002"/>
    </location>
</feature>
<feature type="signal peptide" evidence="4">
    <location>
        <begin position="1"/>
        <end position="23"/>
    </location>
</feature>
<evidence type="ECO:0000256" key="1">
    <source>
        <dbReference type="ARBA" id="ARBA00022801"/>
    </source>
</evidence>
<feature type="domain" description="Mannosyl-glycoprotein endo-beta-N-acetylglucosamidase-like" evidence="5">
    <location>
        <begin position="261"/>
        <end position="395"/>
    </location>
</feature>
<keyword evidence="7" id="KW-1185">Reference proteome</keyword>
<dbReference type="InterPro" id="IPR002901">
    <property type="entry name" value="MGlyc_endo_b_GlcNAc-like_dom"/>
</dbReference>
<dbReference type="Pfam" id="PF01832">
    <property type="entry name" value="Glucosaminidase"/>
    <property type="match status" value="1"/>
</dbReference>
<evidence type="ECO:0000313" key="6">
    <source>
        <dbReference type="EMBL" id="MCB7386345.1"/>
    </source>
</evidence>
<sequence length="1002" mass="106990">MSQKRKLLILSLFLCLSISSVFGTKSKAEDGSGEQTSSTSEMKDENAQRLESVTGMDEDGNIYEVDDSEGTLESSGIARYLRSVSLKVVNFRTKGNATTNYTEVGTGVSGYTNGAYGADAAYLGTSGGKVKFMLAGVVGQVDESEVQVVNFSEAKSVSHYKVSNGRLVHYITQNMSMTSGSTGSTLDNGPAPSYLSSGTTYYSYDGHYFYTNYGTMLSDYQNDSRSQSVNADSPFYNYFQYLPMRSKTGYSGAELNTIVNNRTSAGSKMRDAGNQFVSNQDIYGVNALLMAGIAANESAWGNSNICQTKNNLFGLNAVDSSPEASADVYASVNECIRQFSNGWMSRQYLNPSNWKYKGAFLGNKASGINVSYASDPYWGEKAAAIAWKLDGDGGSRDNGAYTFAVKDTISTSHVSVNVRNESNTSCSVVYKTGGHSSYSVLVLDSNPVNNFYRIQSDAVLNSGRTGIASGVGEYNFDNMYAYISADYVTIVNQGNNVPAKKELQSISISTPPSKTAYTEGETFDAAGMKVLAQWSDGSETDITQSAAYPSEPLALGTTSITVSYTFDGVTKTAGQAVQVIEKAVISGVEVNPQSVEMKPGESFTFGVLVTGTGDFSKNVTWRVEGAVSADTKIDGNGKLEIASEESAESLTVKVLSDADETKWAQASVTVIKDSTTPEPENPDDSVAPDPENPDTEKPDIENPGTIEAKDETTGIKVSGTMPEGVKLEVQTITQDDEHYEALVSDERVKSNTILGVFDIKLDKDFDFSQPLSLSFPVDTAYNGQEVIILHYYEDDGKTFTQSFTASVEEGMATIEVNGFSPYVLALNDAPVPPADEPADEPADTIPPADTTPPADEPADEPADTVPPADEPADTTPPSDITPPANTIPPTDEPTDTIPPADTTPPAFESNTPPTGENTVTPPTGDGTTAESTDVPPETVIKEQNKQYKGTSGDSQTTTVKEQSKAPKTGDTSSAVIWVLLLAASAITVLTAGYGKVRRKLHK</sequence>
<feature type="compositionally biased region" description="Low complexity" evidence="2">
    <location>
        <begin position="863"/>
        <end position="877"/>
    </location>
</feature>
<comment type="caution">
    <text evidence="6">The sequence shown here is derived from an EMBL/GenBank/DDBJ whole genome shotgun (WGS) entry which is preliminary data.</text>
</comment>
<feature type="region of interest" description="Disordered" evidence="2">
    <location>
        <begin position="827"/>
        <end position="970"/>
    </location>
</feature>
<evidence type="ECO:0000259" key="5">
    <source>
        <dbReference type="SMART" id="SM00047"/>
    </source>
</evidence>